<name>A0A918UG51_9SPHN</name>
<feature type="compositionally biased region" description="Low complexity" evidence="1">
    <location>
        <begin position="195"/>
        <end position="209"/>
    </location>
</feature>
<protein>
    <recommendedName>
        <fullName evidence="4">Flagellar hook-length control protein FliK</fullName>
    </recommendedName>
</protein>
<comment type="caution">
    <text evidence="2">The sequence shown here is derived from an EMBL/GenBank/DDBJ whole genome shotgun (WGS) entry which is preliminary data.</text>
</comment>
<proteinExistence type="predicted"/>
<dbReference type="Proteomes" id="UP000648075">
    <property type="component" value="Unassembled WGS sequence"/>
</dbReference>
<gene>
    <name evidence="2" type="ORF">GCM10011614_18490</name>
</gene>
<feature type="compositionally biased region" description="Polar residues" evidence="1">
    <location>
        <begin position="335"/>
        <end position="349"/>
    </location>
</feature>
<feature type="region of interest" description="Disordered" evidence="1">
    <location>
        <begin position="327"/>
        <end position="420"/>
    </location>
</feature>
<evidence type="ECO:0000256" key="1">
    <source>
        <dbReference type="SAM" id="MobiDB-lite"/>
    </source>
</evidence>
<evidence type="ECO:0000313" key="3">
    <source>
        <dbReference type="Proteomes" id="UP000648075"/>
    </source>
</evidence>
<reference evidence="2" key="1">
    <citation type="journal article" date="2014" name="Int. J. Syst. Evol. Microbiol.">
        <title>Complete genome sequence of Corynebacterium casei LMG S-19264T (=DSM 44701T), isolated from a smear-ripened cheese.</title>
        <authorList>
            <consortium name="US DOE Joint Genome Institute (JGI-PGF)"/>
            <person name="Walter F."/>
            <person name="Albersmeier A."/>
            <person name="Kalinowski J."/>
            <person name="Ruckert C."/>
        </authorList>
    </citation>
    <scope>NUCLEOTIDE SEQUENCE</scope>
    <source>
        <strain evidence="2">KCTC 32255</strain>
    </source>
</reference>
<keyword evidence="3" id="KW-1185">Reference proteome</keyword>
<dbReference type="EMBL" id="BMZA01000005">
    <property type="protein sequence ID" value="GGZ03793.1"/>
    <property type="molecule type" value="Genomic_DNA"/>
</dbReference>
<feature type="compositionally biased region" description="Low complexity" evidence="1">
    <location>
        <begin position="400"/>
        <end position="411"/>
    </location>
</feature>
<feature type="region of interest" description="Disordered" evidence="1">
    <location>
        <begin position="195"/>
        <end position="223"/>
    </location>
</feature>
<accession>A0A918UG51</accession>
<reference evidence="2" key="2">
    <citation type="submission" date="2020-09" db="EMBL/GenBank/DDBJ databases">
        <authorList>
            <person name="Sun Q."/>
            <person name="Kim S."/>
        </authorList>
    </citation>
    <scope>NUCLEOTIDE SEQUENCE</scope>
    <source>
        <strain evidence="2">KCTC 32255</strain>
    </source>
</reference>
<dbReference type="RefSeq" id="WP_189620903.1">
    <property type="nucleotide sequence ID" value="NZ_BMZA01000005.1"/>
</dbReference>
<dbReference type="AlphaFoldDB" id="A0A918UG51"/>
<evidence type="ECO:0000313" key="2">
    <source>
        <dbReference type="EMBL" id="GGZ03793.1"/>
    </source>
</evidence>
<organism evidence="2 3">
    <name type="scientific">Novosphingobium colocasiae</name>
    <dbReference type="NCBI Taxonomy" id="1256513"/>
    <lineage>
        <taxon>Bacteria</taxon>
        <taxon>Pseudomonadati</taxon>
        <taxon>Pseudomonadota</taxon>
        <taxon>Alphaproteobacteria</taxon>
        <taxon>Sphingomonadales</taxon>
        <taxon>Sphingomonadaceae</taxon>
        <taxon>Novosphingobium</taxon>
    </lineage>
</organism>
<evidence type="ECO:0008006" key="4">
    <source>
        <dbReference type="Google" id="ProtNLM"/>
    </source>
</evidence>
<sequence>MTQISAQPPAQALNVLPIGTSGVRIAGEEIQGFSAILDGIGLLPAASAPGLADFTISHVPAVLSHPCGNGGKAPGKILPGADQAPGDDLPPIEAPVATAMDPAGVLIALAAIVPSSHLPPSAAGPAPGLPTAVSPHLPQAAAAPVIGAPQPLPSASSQLQPAVIPPVLGPITVAAASETGSAYAPAEVVLAQQAEPGARPARPAAGPREQASRPDSTDRPTAVIASPAPAPLLATGAAAVGLLSAPDTLPPAPAAASGTPAPQDFDTLVSRLVEAREAASPQVVRTSLVHAELGTIGLQFRHDAGGLSVTLASGQADLAGSVQAALAAGPAPDTGDNSTGTGRQQQPSQHDPRPTFASQQDGVAQSGGGQGGASRNQSDGGHARDQQSARDGGPASSAREGAVTATGSAAAAERRGGIYA</sequence>